<evidence type="ECO:0000256" key="8">
    <source>
        <dbReference type="ARBA" id="ARBA00022989"/>
    </source>
</evidence>
<keyword evidence="10" id="KW-0256">Endoplasmic reticulum</keyword>
<evidence type="ECO:0000256" key="9">
    <source>
        <dbReference type="ARBA" id="ARBA00023136"/>
    </source>
</evidence>
<dbReference type="GO" id="GO:0004671">
    <property type="term" value="F:protein C-terminal S-isoprenylcysteine carboxyl O-methyltransferase activity"/>
    <property type="evidence" value="ECO:0007669"/>
    <property type="project" value="UniProtKB-EC"/>
</dbReference>
<dbReference type="Gene3D" id="1.20.120.1630">
    <property type="match status" value="1"/>
</dbReference>
<dbReference type="InParanoid" id="H0EWY8"/>
<organism evidence="12 13">
    <name type="scientific">Glarea lozoyensis (strain ATCC 74030 / MF5533)</name>
    <dbReference type="NCBI Taxonomy" id="1104152"/>
    <lineage>
        <taxon>Eukaryota</taxon>
        <taxon>Fungi</taxon>
        <taxon>Dikarya</taxon>
        <taxon>Ascomycota</taxon>
        <taxon>Pezizomycotina</taxon>
        <taxon>Leotiomycetes</taxon>
        <taxon>Helotiales</taxon>
        <taxon>Helotiaceae</taxon>
        <taxon>Glarea</taxon>
    </lineage>
</organism>
<keyword evidence="6 10" id="KW-0949">S-adenosyl-L-methionine</keyword>
<evidence type="ECO:0000256" key="7">
    <source>
        <dbReference type="ARBA" id="ARBA00022692"/>
    </source>
</evidence>
<reference evidence="12 13" key="1">
    <citation type="journal article" date="2012" name="Eukaryot. Cell">
        <title>Genome sequence of the fungus Glarea lozoyensis: the first genome sequence of a species from the Helotiaceae family.</title>
        <authorList>
            <person name="Youssar L."/>
            <person name="Gruening B.A."/>
            <person name="Erxleben A."/>
            <person name="Guenther S."/>
            <person name="Huettel W."/>
        </authorList>
    </citation>
    <scope>NUCLEOTIDE SEQUENCE [LARGE SCALE GENOMIC DNA]</scope>
    <source>
        <strain evidence="13">ATCC 74030 / MF5533</strain>
    </source>
</reference>
<dbReference type="AlphaFoldDB" id="H0EWY8"/>
<feature type="region of interest" description="Disordered" evidence="11">
    <location>
        <begin position="1"/>
        <end position="23"/>
    </location>
</feature>
<keyword evidence="13" id="KW-1185">Reference proteome</keyword>
<gene>
    <name evidence="12" type="ORF">M7I_7313</name>
</gene>
<feature type="transmembrane region" description="Helical" evidence="10">
    <location>
        <begin position="107"/>
        <end position="126"/>
    </location>
</feature>
<dbReference type="EC" id="2.1.1.100" evidence="3 10"/>
<dbReference type="PROSITE" id="PS51564">
    <property type="entry name" value="SAM_ICMT"/>
    <property type="match status" value="1"/>
</dbReference>
<accession>H0EWY8</accession>
<evidence type="ECO:0000256" key="4">
    <source>
        <dbReference type="ARBA" id="ARBA00022603"/>
    </source>
</evidence>
<keyword evidence="7 10" id="KW-0812">Transmembrane</keyword>
<dbReference type="InterPro" id="IPR025770">
    <property type="entry name" value="PPMT_MeTrfase"/>
</dbReference>
<evidence type="ECO:0000313" key="12">
    <source>
        <dbReference type="EMBL" id="EHK96988.1"/>
    </source>
</evidence>
<feature type="transmembrane region" description="Helical" evidence="10">
    <location>
        <begin position="197"/>
        <end position="222"/>
    </location>
</feature>
<dbReference type="PANTHER" id="PTHR12714">
    <property type="entry name" value="PROTEIN-S ISOPRENYLCYSTEINE O-METHYLTRANSFERASE"/>
    <property type="match status" value="1"/>
</dbReference>
<dbReference type="InterPro" id="IPR007269">
    <property type="entry name" value="ICMT_MeTrfase"/>
</dbReference>
<dbReference type="PANTHER" id="PTHR12714:SF9">
    <property type="entry name" value="PROTEIN-S-ISOPRENYLCYSTEINE O-METHYLTRANSFERASE"/>
    <property type="match status" value="1"/>
</dbReference>
<protein>
    <recommendedName>
        <fullName evidence="3 10">Protein-S-isoprenylcysteine O-methyltransferase</fullName>
        <ecNumber evidence="3 10">2.1.1.100</ecNumber>
    </recommendedName>
</protein>
<dbReference type="EMBL" id="AGUE01000214">
    <property type="protein sequence ID" value="EHK96988.1"/>
    <property type="molecule type" value="Genomic_DNA"/>
</dbReference>
<keyword evidence="8 10" id="KW-1133">Transmembrane helix</keyword>
<keyword evidence="9 10" id="KW-0472">Membrane</keyword>
<keyword evidence="4 10" id="KW-0489">Methyltransferase</keyword>
<keyword evidence="5" id="KW-0808">Transferase</keyword>
<feature type="transmembrane region" description="Helical" evidence="10">
    <location>
        <begin position="78"/>
        <end position="101"/>
    </location>
</feature>
<sequence>MNTEIANHDEQPRPSTGPVRRNPFNESIELVSSGGLGGGNGSAPWTPSSTPTNSGIVQAIEATERTLHRNQKRSLAGIALRAFLLGGTFFSSTALTLYLSTQSSSPLWRLPFFLASLSLFHFLEFYSTAFANPANAEALILLAGLSLVFFGQIIRTSAIIQAGPSFSHLVAQRKKETHVLITSGIYSILRHPSYFGFFWWGIGTQLVLGNVFCLLGYSAVLWKFFSARIKGEEEFLVRFFKKDYEEFRKRTPVGIPYIK</sequence>
<dbReference type="HOGENOM" id="CLU_065200_0_0_1"/>
<feature type="transmembrane region" description="Helical" evidence="10">
    <location>
        <begin position="138"/>
        <end position="160"/>
    </location>
</feature>
<dbReference type="GO" id="GO:0032259">
    <property type="term" value="P:methylation"/>
    <property type="evidence" value="ECO:0007669"/>
    <property type="project" value="UniProtKB-KW"/>
</dbReference>
<feature type="compositionally biased region" description="Basic and acidic residues" evidence="11">
    <location>
        <begin position="1"/>
        <end position="12"/>
    </location>
</feature>
<evidence type="ECO:0000256" key="2">
    <source>
        <dbReference type="ARBA" id="ARBA00009140"/>
    </source>
</evidence>
<dbReference type="Pfam" id="PF04140">
    <property type="entry name" value="ICMT"/>
    <property type="match status" value="1"/>
</dbReference>
<proteinExistence type="inferred from homology"/>
<comment type="catalytic activity">
    <reaction evidence="10">
        <text>[protein]-C-terminal S-[(2E,6E)-farnesyl]-L-cysteine + S-adenosyl-L-methionine = [protein]-C-terminal S-[(2E,6E)-farnesyl]-L-cysteine methyl ester + S-adenosyl-L-homocysteine</text>
        <dbReference type="Rhea" id="RHEA:21672"/>
        <dbReference type="Rhea" id="RHEA-COMP:12125"/>
        <dbReference type="Rhea" id="RHEA-COMP:12126"/>
        <dbReference type="ChEBI" id="CHEBI:57856"/>
        <dbReference type="ChEBI" id="CHEBI:59789"/>
        <dbReference type="ChEBI" id="CHEBI:90510"/>
        <dbReference type="ChEBI" id="CHEBI:90511"/>
        <dbReference type="EC" id="2.1.1.100"/>
    </reaction>
</comment>
<evidence type="ECO:0000256" key="1">
    <source>
        <dbReference type="ARBA" id="ARBA00004141"/>
    </source>
</evidence>
<evidence type="ECO:0000313" key="13">
    <source>
        <dbReference type="Proteomes" id="UP000005446"/>
    </source>
</evidence>
<dbReference type="OrthoDB" id="422086at2759"/>
<dbReference type="GO" id="GO:0005789">
    <property type="term" value="C:endoplasmic reticulum membrane"/>
    <property type="evidence" value="ECO:0007669"/>
    <property type="project" value="UniProtKB-SubCell"/>
</dbReference>
<evidence type="ECO:0000256" key="3">
    <source>
        <dbReference type="ARBA" id="ARBA00012151"/>
    </source>
</evidence>
<comment type="similarity">
    <text evidence="2 10">Belongs to the class VI-like SAM-binding methyltransferase superfamily. Isoprenylcysteine carboxyl methyltransferase family.</text>
</comment>
<evidence type="ECO:0000256" key="6">
    <source>
        <dbReference type="ARBA" id="ARBA00022691"/>
    </source>
</evidence>
<name>H0EWY8_GLAL7</name>
<evidence type="ECO:0000256" key="5">
    <source>
        <dbReference type="ARBA" id="ARBA00022679"/>
    </source>
</evidence>
<dbReference type="Proteomes" id="UP000005446">
    <property type="component" value="Unassembled WGS sequence"/>
</dbReference>
<evidence type="ECO:0000256" key="10">
    <source>
        <dbReference type="RuleBase" id="RU362022"/>
    </source>
</evidence>
<dbReference type="FunCoup" id="H0EWY8">
    <property type="interactions" value="281"/>
</dbReference>
<comment type="subcellular location">
    <subcellularLocation>
        <location evidence="10">Endoplasmic reticulum membrane</location>
        <topology evidence="10">Multi-pass membrane protein</topology>
    </subcellularLocation>
    <subcellularLocation>
        <location evidence="1">Membrane</location>
        <topology evidence="1">Multi-pass membrane protein</topology>
    </subcellularLocation>
</comment>
<comment type="caution">
    <text evidence="12">The sequence shown here is derived from an EMBL/GenBank/DDBJ whole genome shotgun (WGS) entry which is preliminary data.</text>
</comment>
<evidence type="ECO:0000256" key="11">
    <source>
        <dbReference type="SAM" id="MobiDB-lite"/>
    </source>
</evidence>